<dbReference type="NCBIfam" id="TIGR00360">
    <property type="entry name" value="ComEC_N-term"/>
    <property type="match status" value="1"/>
</dbReference>
<evidence type="ECO:0000256" key="2">
    <source>
        <dbReference type="ARBA" id="ARBA00022475"/>
    </source>
</evidence>
<feature type="transmembrane region" description="Helical" evidence="6">
    <location>
        <begin position="76"/>
        <end position="96"/>
    </location>
</feature>
<dbReference type="Proteomes" id="UP000176665">
    <property type="component" value="Unassembled WGS sequence"/>
</dbReference>
<name>A0A1F5YUE3_9BACT</name>
<feature type="transmembrane region" description="Helical" evidence="6">
    <location>
        <begin position="238"/>
        <end position="258"/>
    </location>
</feature>
<feature type="transmembrane region" description="Helical" evidence="6">
    <location>
        <begin position="179"/>
        <end position="197"/>
    </location>
</feature>
<dbReference type="GO" id="GO:0005886">
    <property type="term" value="C:plasma membrane"/>
    <property type="evidence" value="ECO:0007669"/>
    <property type="project" value="UniProtKB-SubCell"/>
</dbReference>
<feature type="transmembrane region" description="Helical" evidence="6">
    <location>
        <begin position="44"/>
        <end position="64"/>
    </location>
</feature>
<keyword evidence="5 6" id="KW-0472">Membrane</keyword>
<feature type="domain" description="ComEC/Rec2-related protein" evidence="7">
    <location>
        <begin position="24"/>
        <end position="266"/>
    </location>
</feature>
<evidence type="ECO:0000256" key="6">
    <source>
        <dbReference type="SAM" id="Phobius"/>
    </source>
</evidence>
<dbReference type="Pfam" id="PF03772">
    <property type="entry name" value="Competence"/>
    <property type="match status" value="1"/>
</dbReference>
<evidence type="ECO:0000256" key="1">
    <source>
        <dbReference type="ARBA" id="ARBA00004651"/>
    </source>
</evidence>
<dbReference type="PANTHER" id="PTHR30619">
    <property type="entry name" value="DNA INTERNALIZATION/COMPETENCE PROTEIN COMEC/REC2"/>
    <property type="match status" value="1"/>
</dbReference>
<protein>
    <recommendedName>
        <fullName evidence="7">ComEC/Rec2-related protein domain-containing protein</fullName>
    </recommendedName>
</protein>
<evidence type="ECO:0000313" key="9">
    <source>
        <dbReference type="Proteomes" id="UP000176665"/>
    </source>
</evidence>
<feature type="transmembrane region" description="Helical" evidence="6">
    <location>
        <begin position="209"/>
        <end position="232"/>
    </location>
</feature>
<evidence type="ECO:0000256" key="5">
    <source>
        <dbReference type="ARBA" id="ARBA00023136"/>
    </source>
</evidence>
<dbReference type="EMBL" id="MFJA01000013">
    <property type="protein sequence ID" value="OGG03735.1"/>
    <property type="molecule type" value="Genomic_DNA"/>
</dbReference>
<comment type="subcellular location">
    <subcellularLocation>
        <location evidence="1">Cell membrane</location>
        <topology evidence="1">Multi-pass membrane protein</topology>
    </subcellularLocation>
</comment>
<evidence type="ECO:0000256" key="3">
    <source>
        <dbReference type="ARBA" id="ARBA00022692"/>
    </source>
</evidence>
<dbReference type="AlphaFoldDB" id="A0A1F5YUE3"/>
<dbReference type="InterPro" id="IPR004477">
    <property type="entry name" value="ComEC_N"/>
</dbReference>
<proteinExistence type="predicted"/>
<dbReference type="STRING" id="1798371.A2W14_05095"/>
<evidence type="ECO:0000313" key="8">
    <source>
        <dbReference type="EMBL" id="OGG03735.1"/>
    </source>
</evidence>
<keyword evidence="4 6" id="KW-1133">Transmembrane helix</keyword>
<comment type="caution">
    <text evidence="8">The sequence shown here is derived from an EMBL/GenBank/DDBJ whole genome shotgun (WGS) entry which is preliminary data.</text>
</comment>
<gene>
    <name evidence="8" type="ORF">A2W14_05095</name>
</gene>
<dbReference type="PANTHER" id="PTHR30619:SF7">
    <property type="entry name" value="BETA-LACTAMASE DOMAIN PROTEIN"/>
    <property type="match status" value="1"/>
</dbReference>
<feature type="transmembrane region" description="Helical" evidence="6">
    <location>
        <begin position="116"/>
        <end position="134"/>
    </location>
</feature>
<evidence type="ECO:0000259" key="7">
    <source>
        <dbReference type="Pfam" id="PF03772"/>
    </source>
</evidence>
<organism evidence="8 9">
    <name type="scientific">Candidatus Gottesmanbacteria bacterium RBG_16_37_8</name>
    <dbReference type="NCBI Taxonomy" id="1798371"/>
    <lineage>
        <taxon>Bacteria</taxon>
        <taxon>Candidatus Gottesmaniibacteriota</taxon>
    </lineage>
</organism>
<sequence length="267" mass="29632">MANPFLLVVNSLLPEPQASLLNGILFGVRGSISKSLYQSLIDTGTLHIIALSGMNITILTNLTARLTLFLGRKASCLITILLIGLFVLFVGPSPSIVRAAIMGSLSLTAIYFGRRYFGLLTLFLASLIMLLFNFSLMKNLSFQLSFLASLGIILANKTTVRQFKRGAWERLFSIFSENFKLTVSAQLFTLPVILYNFKRISLIAPLANLMIEWAVQPIMVLGFMTSILGLIWRPLGIIPGWLTWVPLTYLITIIQELAKIPMASIQF</sequence>
<keyword evidence="2" id="KW-1003">Cell membrane</keyword>
<accession>A0A1F5YUE3</accession>
<evidence type="ECO:0000256" key="4">
    <source>
        <dbReference type="ARBA" id="ARBA00022989"/>
    </source>
</evidence>
<reference evidence="8 9" key="1">
    <citation type="journal article" date="2016" name="Nat. Commun.">
        <title>Thousands of microbial genomes shed light on interconnected biogeochemical processes in an aquifer system.</title>
        <authorList>
            <person name="Anantharaman K."/>
            <person name="Brown C.T."/>
            <person name="Hug L.A."/>
            <person name="Sharon I."/>
            <person name="Castelle C.J."/>
            <person name="Probst A.J."/>
            <person name="Thomas B.C."/>
            <person name="Singh A."/>
            <person name="Wilkins M.J."/>
            <person name="Karaoz U."/>
            <person name="Brodie E.L."/>
            <person name="Williams K.H."/>
            <person name="Hubbard S.S."/>
            <person name="Banfield J.F."/>
        </authorList>
    </citation>
    <scope>NUCLEOTIDE SEQUENCE [LARGE SCALE GENOMIC DNA]</scope>
</reference>
<keyword evidence="3 6" id="KW-0812">Transmembrane</keyword>
<dbReference type="InterPro" id="IPR052159">
    <property type="entry name" value="Competence_DNA_uptake"/>
</dbReference>